<name>A0A0R1UY10_9LACO</name>
<evidence type="ECO:0000313" key="3">
    <source>
        <dbReference type="Proteomes" id="UP000051084"/>
    </source>
</evidence>
<evidence type="ECO:0000256" key="1">
    <source>
        <dbReference type="SAM" id="SignalP"/>
    </source>
</evidence>
<organism evidence="2 3">
    <name type="scientific">Limosilactobacillus equigenerosi DSM 18793 = JCM 14505</name>
    <dbReference type="NCBI Taxonomy" id="1423742"/>
    <lineage>
        <taxon>Bacteria</taxon>
        <taxon>Bacillati</taxon>
        <taxon>Bacillota</taxon>
        <taxon>Bacilli</taxon>
        <taxon>Lactobacillales</taxon>
        <taxon>Lactobacillaceae</taxon>
        <taxon>Limosilactobacillus</taxon>
    </lineage>
</organism>
<feature type="signal peptide" evidence="1">
    <location>
        <begin position="1"/>
        <end position="20"/>
    </location>
</feature>
<comment type="caution">
    <text evidence="2">The sequence shown here is derived from an EMBL/GenBank/DDBJ whole genome shotgun (WGS) entry which is preliminary data.</text>
</comment>
<keyword evidence="3" id="KW-1185">Reference proteome</keyword>
<dbReference type="PATRIC" id="fig|1423742.4.peg.786"/>
<accession>A0A0R1UY10</accession>
<dbReference type="Proteomes" id="UP000051084">
    <property type="component" value="Unassembled WGS sequence"/>
</dbReference>
<dbReference type="STRING" id="417373.GCA_001570685_00819"/>
<dbReference type="EMBL" id="AZGC01000018">
    <property type="protein sequence ID" value="KRL95653.1"/>
    <property type="molecule type" value="Genomic_DNA"/>
</dbReference>
<feature type="chain" id="PRO_5006412010" description="DUF3042 domain-containing protein" evidence="1">
    <location>
        <begin position="21"/>
        <end position="61"/>
    </location>
</feature>
<dbReference type="InterPro" id="IPR021402">
    <property type="entry name" value="DUF3042"/>
</dbReference>
<reference evidence="2 3" key="1">
    <citation type="journal article" date="2015" name="Genome Announc.">
        <title>Expanding the biotechnology potential of lactobacilli through comparative genomics of 213 strains and associated genera.</title>
        <authorList>
            <person name="Sun Z."/>
            <person name="Harris H.M."/>
            <person name="McCann A."/>
            <person name="Guo C."/>
            <person name="Argimon S."/>
            <person name="Zhang W."/>
            <person name="Yang X."/>
            <person name="Jeffery I.B."/>
            <person name="Cooney J.C."/>
            <person name="Kagawa T.F."/>
            <person name="Liu W."/>
            <person name="Song Y."/>
            <person name="Salvetti E."/>
            <person name="Wrobel A."/>
            <person name="Rasinkangas P."/>
            <person name="Parkhill J."/>
            <person name="Rea M.C."/>
            <person name="O'Sullivan O."/>
            <person name="Ritari J."/>
            <person name="Douillard F.P."/>
            <person name="Paul Ross R."/>
            <person name="Yang R."/>
            <person name="Briner A.E."/>
            <person name="Felis G.E."/>
            <person name="de Vos W.M."/>
            <person name="Barrangou R."/>
            <person name="Klaenhammer T.R."/>
            <person name="Caufield P.W."/>
            <person name="Cui Y."/>
            <person name="Zhang H."/>
            <person name="O'Toole P.W."/>
        </authorList>
    </citation>
    <scope>NUCLEOTIDE SEQUENCE [LARGE SCALE GENOMIC DNA]</scope>
    <source>
        <strain evidence="2 3">DSM 18793</strain>
    </source>
</reference>
<dbReference type="Pfam" id="PF11240">
    <property type="entry name" value="DUF3042"/>
    <property type="match status" value="1"/>
</dbReference>
<evidence type="ECO:0008006" key="4">
    <source>
        <dbReference type="Google" id="ProtNLM"/>
    </source>
</evidence>
<dbReference type="AlphaFoldDB" id="A0A0R1UY10"/>
<keyword evidence="1" id="KW-0732">Signal</keyword>
<gene>
    <name evidence="2" type="ORF">FC21_GL000757</name>
</gene>
<evidence type="ECO:0000313" key="2">
    <source>
        <dbReference type="EMBL" id="KRL95653.1"/>
    </source>
</evidence>
<sequence length="61" mass="6760">MLIMKSFTKGFLTGTLAAVAAVASGALTFHKKVIEPIEQEEAKLDENQRKATRKNRSAHQF</sequence>
<proteinExistence type="predicted"/>
<protein>
    <recommendedName>
        <fullName evidence="4">DUF3042 domain-containing protein</fullName>
    </recommendedName>
</protein>